<evidence type="ECO:0000313" key="2">
    <source>
        <dbReference type="Proteomes" id="UP000663828"/>
    </source>
</evidence>
<protein>
    <submittedName>
        <fullName evidence="1">Uncharacterized protein</fullName>
    </submittedName>
</protein>
<dbReference type="EMBL" id="CAJNOR010006486">
    <property type="protein sequence ID" value="CAF1596430.1"/>
    <property type="molecule type" value="Genomic_DNA"/>
</dbReference>
<sequence>PLAKVQLHYNATIDDLIDALPDSLRQTHRWFSIARSPLDFPSDETPLISAVCRARHANSIFVDLPICLIGYTSPRYMNSGYTSRNKLDGYSLRAFQAMFRSKQKNKSFHVKGQSSEAQSFTIDNLLFTFAPCCADRDTLIDVEYLFSPNAEQFRLPECVCLFKTNYCDENDKLNDTPTVTVKNEANVKLYTWIPSSPYWFSYRDQQNRLSRIGGVHALVRHVEIIPKSLYFPPDMFIQSAVGKLFDQRHKPVPCEYLKICEVDSQRFPHQAYHGTNINVILSILMDGLVMPSTVVSTGYRVCPPAGHIARGVSAFGIDDFANALFVSPSIHYCSDPVYAVTFSSGDRRMIAVLDCRIEHDKFRTFRSTVPSYVPHPGDDLNAIEWRITRPSAIQIVGIIFIPMMESRSAAARLRANKLGLKEDEVH</sequence>
<accession>A0A816ALC4</accession>
<feature type="non-terminal residue" evidence="1">
    <location>
        <position position="1"/>
    </location>
</feature>
<evidence type="ECO:0000313" key="1">
    <source>
        <dbReference type="EMBL" id="CAF1596430.1"/>
    </source>
</evidence>
<name>A0A816ALC4_ADIRI</name>
<organism evidence="1 2">
    <name type="scientific">Adineta ricciae</name>
    <name type="common">Rotifer</name>
    <dbReference type="NCBI Taxonomy" id="249248"/>
    <lineage>
        <taxon>Eukaryota</taxon>
        <taxon>Metazoa</taxon>
        <taxon>Spiralia</taxon>
        <taxon>Gnathifera</taxon>
        <taxon>Rotifera</taxon>
        <taxon>Eurotatoria</taxon>
        <taxon>Bdelloidea</taxon>
        <taxon>Adinetida</taxon>
        <taxon>Adinetidae</taxon>
        <taxon>Adineta</taxon>
    </lineage>
</organism>
<dbReference type="Proteomes" id="UP000663828">
    <property type="component" value="Unassembled WGS sequence"/>
</dbReference>
<keyword evidence="2" id="KW-1185">Reference proteome</keyword>
<gene>
    <name evidence="1" type="ORF">XAT740_LOCUS47161</name>
</gene>
<comment type="caution">
    <text evidence="1">The sequence shown here is derived from an EMBL/GenBank/DDBJ whole genome shotgun (WGS) entry which is preliminary data.</text>
</comment>
<dbReference type="AlphaFoldDB" id="A0A816ALC4"/>
<reference evidence="1" key="1">
    <citation type="submission" date="2021-02" db="EMBL/GenBank/DDBJ databases">
        <authorList>
            <person name="Nowell W R."/>
        </authorList>
    </citation>
    <scope>NUCLEOTIDE SEQUENCE</scope>
</reference>
<proteinExistence type="predicted"/>